<dbReference type="EMBL" id="CABDUW010001061">
    <property type="protein sequence ID" value="VTJ78319.1"/>
    <property type="molecule type" value="Genomic_DNA"/>
</dbReference>
<dbReference type="InterPro" id="IPR038752">
    <property type="entry name" value="IQCH"/>
</dbReference>
<reference evidence="4 5" key="1">
    <citation type="submission" date="2019-04" db="EMBL/GenBank/DDBJ databases">
        <authorList>
            <person name="Alioto T."/>
            <person name="Alioto T."/>
        </authorList>
    </citation>
    <scope>NUCLEOTIDE SEQUENCE [LARGE SCALE GENOMIC DNA]</scope>
</reference>
<protein>
    <recommendedName>
        <fullName evidence="2">IQCH-like ATP-grasp domain-containing protein</fullName>
    </recommendedName>
</protein>
<dbReference type="Proteomes" id="UP000662637">
    <property type="component" value="Unassembled WGS sequence"/>
</dbReference>
<sequence length="241" mass="26394">MIEQLSQLVTDHLKIQRWLFKMDSEFGGNGMAFCDIPSHLNCYKWVLKESDRYGSEDWNKKWAQSLGESTDVPRTQPLLSNFFLFPQGGELGGGVIEAFPPADSITNLTVDMLIEPNGEIRLLSTGDQLHSESPFISSGTTMPQTSVDPQVLSSLCLQIGEACKTRNVIGHFSVDLVTFIDPSTLEQQAHVLIGERTDKGPQKPTWGEGGHGPRCLEKALGGRKAGGGEAGRLPSHTNKEE</sequence>
<proteinExistence type="predicted"/>
<organism evidence="4 5">
    <name type="scientific">Marmota monax</name>
    <name type="common">Woodchuck</name>
    <dbReference type="NCBI Taxonomy" id="9995"/>
    <lineage>
        <taxon>Eukaryota</taxon>
        <taxon>Metazoa</taxon>
        <taxon>Chordata</taxon>
        <taxon>Craniata</taxon>
        <taxon>Vertebrata</taxon>
        <taxon>Euteleostomi</taxon>
        <taxon>Mammalia</taxon>
        <taxon>Eutheria</taxon>
        <taxon>Euarchontoglires</taxon>
        <taxon>Glires</taxon>
        <taxon>Rodentia</taxon>
        <taxon>Sciuromorpha</taxon>
        <taxon>Sciuridae</taxon>
        <taxon>Xerinae</taxon>
        <taxon>Marmotini</taxon>
        <taxon>Marmota</taxon>
    </lineage>
</organism>
<dbReference type="AlphaFoldDB" id="A0A5E4CAV4"/>
<feature type="region of interest" description="Disordered" evidence="1">
    <location>
        <begin position="196"/>
        <end position="241"/>
    </location>
</feature>
<name>A0A5E4CAV4_MARMO</name>
<dbReference type="Proteomes" id="UP000335636">
    <property type="component" value="Unassembled WGS sequence"/>
</dbReference>
<feature type="domain" description="IQCH-like ATP-grasp" evidence="2">
    <location>
        <begin position="1"/>
        <end position="65"/>
    </location>
</feature>
<evidence type="ECO:0000313" key="3">
    <source>
        <dbReference type="EMBL" id="KAF7475638.1"/>
    </source>
</evidence>
<dbReference type="PANTHER" id="PTHR14465:SF0">
    <property type="entry name" value="IQ DOMAIN-CONTAINING PROTEIN H"/>
    <property type="match status" value="1"/>
</dbReference>
<evidence type="ECO:0000313" key="5">
    <source>
        <dbReference type="Proteomes" id="UP000335636"/>
    </source>
</evidence>
<evidence type="ECO:0000259" key="2">
    <source>
        <dbReference type="Pfam" id="PF24923"/>
    </source>
</evidence>
<feature type="domain" description="IQCH-like ATP-grasp" evidence="2">
    <location>
        <begin position="93"/>
        <end position="191"/>
    </location>
</feature>
<dbReference type="EMBL" id="WJEC01003031">
    <property type="protein sequence ID" value="KAF7475638.1"/>
    <property type="molecule type" value="Genomic_DNA"/>
</dbReference>
<accession>A0A5E4CAV4</accession>
<dbReference type="InterPro" id="IPR056855">
    <property type="entry name" value="ATP-grasp_IQCH"/>
</dbReference>
<evidence type="ECO:0000313" key="4">
    <source>
        <dbReference type="EMBL" id="VTJ78319.1"/>
    </source>
</evidence>
<keyword evidence="5" id="KW-1185">Reference proteome</keyword>
<reference evidence="3" key="2">
    <citation type="submission" date="2020-08" db="EMBL/GenBank/DDBJ databases">
        <authorList>
            <person name="Shumante A."/>
            <person name="Zimin A.V."/>
            <person name="Puiu D."/>
            <person name="Salzberg S.L."/>
        </authorList>
    </citation>
    <scope>NUCLEOTIDE SEQUENCE</scope>
    <source>
        <strain evidence="3">WC2-LM</strain>
        <tissue evidence="3">Liver</tissue>
    </source>
</reference>
<evidence type="ECO:0000256" key="1">
    <source>
        <dbReference type="SAM" id="MobiDB-lite"/>
    </source>
</evidence>
<gene>
    <name evidence="3" type="ORF">GHT09_013490</name>
    <name evidence="4" type="ORF">MONAX_5E033407</name>
</gene>
<dbReference type="PANTHER" id="PTHR14465">
    <property type="entry name" value="IQ DOMAIN-CONTAINING PROTEIN H"/>
    <property type="match status" value="1"/>
</dbReference>
<dbReference type="Pfam" id="PF24923">
    <property type="entry name" value="ATP-grasp_IQCH"/>
    <property type="match status" value="2"/>
</dbReference>